<dbReference type="HOGENOM" id="CLU_867814_0_0_10"/>
<sequence length="320" mass="36458">MKKILVCLITIVVVMNLSAQVEGTIQWQPEIDFTYQINGEYIEILSETGYVDEPGMPQIPYCVKTFLIPVNAQPVIQVKYVNRKLQKKDVLLYPVQPPIPIGESSLSWVEPNNDIYNSSNPFPGKYAEIVSFRKGRLGAMVDAAEKNVNSDVDNYLPEYLIITNEALKDKFRILADWKTKKGIPAIIETVEEISATYAGSDIQEKIRNYLVDVKRNYGSMFVLLGGDTNIIPARVKKSRYSKNKDWVAVDFYYTCVDNGNWNKNGNNIYYEADKIDFEDSKDWGVSFKLGRAPVETLEEAEVFVNKVIHYEKADLNHSVI</sequence>
<organism evidence="4 5">
    <name type="scientific">Bacteroides salyersiae CL02T12C01</name>
    <dbReference type="NCBI Taxonomy" id="997887"/>
    <lineage>
        <taxon>Bacteria</taxon>
        <taxon>Pseudomonadati</taxon>
        <taxon>Bacteroidota</taxon>
        <taxon>Bacteroidia</taxon>
        <taxon>Bacteroidales</taxon>
        <taxon>Bacteroidaceae</taxon>
        <taxon>Bacteroides</taxon>
    </lineage>
</organism>
<evidence type="ECO:0000256" key="1">
    <source>
        <dbReference type="ARBA" id="ARBA00022729"/>
    </source>
</evidence>
<dbReference type="EMBL" id="AGXV01000021">
    <property type="protein sequence ID" value="EIY66325.1"/>
    <property type="molecule type" value="Genomic_DNA"/>
</dbReference>
<dbReference type="GO" id="GO:0006508">
    <property type="term" value="P:proteolysis"/>
    <property type="evidence" value="ECO:0007669"/>
    <property type="project" value="InterPro"/>
</dbReference>
<reference evidence="4 5" key="1">
    <citation type="submission" date="2012-02" db="EMBL/GenBank/DDBJ databases">
        <title>The Genome Sequence of Bacteroides salyersiae CL02T12C01.</title>
        <authorList>
            <consortium name="The Broad Institute Genome Sequencing Platform"/>
            <person name="Earl A."/>
            <person name="Ward D."/>
            <person name="Feldgarden M."/>
            <person name="Gevers D."/>
            <person name="Zitomersky N.L."/>
            <person name="Coyne M.J."/>
            <person name="Comstock L.E."/>
            <person name="Young S.K."/>
            <person name="Zeng Q."/>
            <person name="Gargeya S."/>
            <person name="Fitzgerald M."/>
            <person name="Haas B."/>
            <person name="Abouelleil A."/>
            <person name="Alvarado L."/>
            <person name="Arachchi H.M."/>
            <person name="Berlin A."/>
            <person name="Chapman S.B."/>
            <person name="Gearin G."/>
            <person name="Goldberg J."/>
            <person name="Griggs A."/>
            <person name="Gujja S."/>
            <person name="Hansen M."/>
            <person name="Heiman D."/>
            <person name="Howarth C."/>
            <person name="Larimer J."/>
            <person name="Lui A."/>
            <person name="MacDonald P.J.P."/>
            <person name="McCowen C."/>
            <person name="Montmayeur A."/>
            <person name="Murphy C."/>
            <person name="Neiman D."/>
            <person name="Pearson M."/>
            <person name="Priest M."/>
            <person name="Roberts A."/>
            <person name="Saif S."/>
            <person name="Shea T."/>
            <person name="Sisk P."/>
            <person name="Stolte C."/>
            <person name="Sykes S."/>
            <person name="Wortman J."/>
            <person name="Nusbaum C."/>
            <person name="Birren B."/>
        </authorList>
    </citation>
    <scope>NUCLEOTIDE SEQUENCE [LARGE SCALE GENOMIC DNA]</scope>
    <source>
        <strain evidence="4 5">CL02T12C01</strain>
    </source>
</reference>
<gene>
    <name evidence="4" type="ORF">HMPREF1071_01683</name>
</gene>
<name>I8YTA5_9BACE</name>
<dbReference type="InterPro" id="IPR029031">
    <property type="entry name" value="Gingipain_N_sf"/>
</dbReference>
<dbReference type="GeneID" id="93115001"/>
<dbReference type="SUPFAM" id="SSF52129">
    <property type="entry name" value="Caspase-like"/>
    <property type="match status" value="1"/>
</dbReference>
<dbReference type="AlphaFoldDB" id="I8YTA5"/>
<dbReference type="InterPro" id="IPR038490">
    <property type="entry name" value="Gingipain_propep_sf"/>
</dbReference>
<keyword evidence="1 2" id="KW-0732">Signal</keyword>
<evidence type="ECO:0000256" key="2">
    <source>
        <dbReference type="SAM" id="SignalP"/>
    </source>
</evidence>
<feature type="chain" id="PRO_5003717226" description="Gingipain domain-containing protein" evidence="2">
    <location>
        <begin position="20"/>
        <end position="320"/>
    </location>
</feature>
<evidence type="ECO:0000313" key="5">
    <source>
        <dbReference type="Proteomes" id="UP000005150"/>
    </source>
</evidence>
<evidence type="ECO:0000313" key="4">
    <source>
        <dbReference type="EMBL" id="EIY66325.1"/>
    </source>
</evidence>
<dbReference type="Gene3D" id="3.40.50.10390">
    <property type="entry name" value="Gingipain r, domain 1"/>
    <property type="match status" value="1"/>
</dbReference>
<evidence type="ECO:0000259" key="3">
    <source>
        <dbReference type="Pfam" id="PF01364"/>
    </source>
</evidence>
<dbReference type="Pfam" id="PF01364">
    <property type="entry name" value="Peptidase_C25"/>
    <property type="match status" value="1"/>
</dbReference>
<dbReference type="InterPro" id="IPR001769">
    <property type="entry name" value="Gingipain"/>
</dbReference>
<feature type="signal peptide" evidence="2">
    <location>
        <begin position="1"/>
        <end position="19"/>
    </location>
</feature>
<dbReference type="RefSeq" id="WP_007479593.1">
    <property type="nucleotide sequence ID" value="NZ_JH724307.1"/>
</dbReference>
<dbReference type="Proteomes" id="UP000005150">
    <property type="component" value="Unassembled WGS sequence"/>
</dbReference>
<feature type="domain" description="Gingipain" evidence="3">
    <location>
        <begin position="159"/>
        <end position="313"/>
    </location>
</feature>
<dbReference type="InterPro" id="IPR029030">
    <property type="entry name" value="Caspase-like_dom_sf"/>
</dbReference>
<accession>I8YTA5</accession>
<comment type="caution">
    <text evidence="4">The sequence shown here is derived from an EMBL/GenBank/DDBJ whole genome shotgun (WGS) entry which is preliminary data.</text>
</comment>
<dbReference type="PATRIC" id="fig|997887.3.peg.1765"/>
<dbReference type="GO" id="GO:0008234">
    <property type="term" value="F:cysteine-type peptidase activity"/>
    <property type="evidence" value="ECO:0007669"/>
    <property type="project" value="InterPro"/>
</dbReference>
<dbReference type="Gene3D" id="2.60.40.3800">
    <property type="match status" value="1"/>
</dbReference>
<keyword evidence="5" id="KW-1185">Reference proteome</keyword>
<protein>
    <recommendedName>
        <fullName evidence="3">Gingipain domain-containing protein</fullName>
    </recommendedName>
</protein>
<proteinExistence type="predicted"/>